<evidence type="ECO:0000313" key="2">
    <source>
        <dbReference type="Proteomes" id="UP000286791"/>
    </source>
</evidence>
<proteinExistence type="predicted"/>
<dbReference type="SUPFAM" id="SSF53335">
    <property type="entry name" value="S-adenosyl-L-methionine-dependent methyltransferases"/>
    <property type="match status" value="1"/>
</dbReference>
<dbReference type="Pfam" id="PF13489">
    <property type="entry name" value="Methyltransf_23"/>
    <property type="match status" value="1"/>
</dbReference>
<keyword evidence="1" id="KW-0489">Methyltransferase</keyword>
<comment type="caution">
    <text evidence="1">The sequence shown here is derived from an EMBL/GenBank/DDBJ whole genome shotgun (WGS) entry which is preliminary data.</text>
</comment>
<reference evidence="1 2" key="1">
    <citation type="journal article" date="2019" name="Appl. Environ. Microbiol.">
        <title>Population genetics and characterization of Campylobacter jejuni isolates in western jackdaws and game birds in Finland.</title>
        <authorList>
            <person name="Kovanen S."/>
            <person name="Rossi M."/>
            <person name="Pohja-Mykra M."/>
            <person name="Nieminen T."/>
            <person name="Raunio-Saarnisto M."/>
            <person name="Sauvala M."/>
            <person name="Fredriksson-Ahomaa M."/>
            <person name="Hanninen M.L."/>
            <person name="Kivisto R."/>
        </authorList>
    </citation>
    <scope>NUCLEOTIDE SEQUENCE [LARGE SCALE GENOMIC DNA]</scope>
    <source>
        <strain evidence="1 2">CB304</strain>
    </source>
</reference>
<accession>A0A3X8T689</accession>
<gene>
    <name evidence="1" type="ORF">C3H48_04675</name>
</gene>
<dbReference type="InterPro" id="IPR029063">
    <property type="entry name" value="SAM-dependent_MTases_sf"/>
</dbReference>
<dbReference type="Proteomes" id="UP000286791">
    <property type="component" value="Unassembled WGS sequence"/>
</dbReference>
<dbReference type="RefSeq" id="WP_002866673.1">
    <property type="nucleotide sequence ID" value="NZ_CAJPVE010000009.1"/>
</dbReference>
<dbReference type="Gene3D" id="3.40.50.150">
    <property type="entry name" value="Vaccinia Virus protein VP39"/>
    <property type="match status" value="1"/>
</dbReference>
<evidence type="ECO:0000313" key="1">
    <source>
        <dbReference type="EMBL" id="RTJ98269.1"/>
    </source>
</evidence>
<organism evidence="1 2">
    <name type="scientific">Campylobacter jejuni</name>
    <dbReference type="NCBI Taxonomy" id="197"/>
    <lineage>
        <taxon>Bacteria</taxon>
        <taxon>Pseudomonadati</taxon>
        <taxon>Campylobacterota</taxon>
        <taxon>Epsilonproteobacteria</taxon>
        <taxon>Campylobacterales</taxon>
        <taxon>Campylobacteraceae</taxon>
        <taxon>Campylobacter</taxon>
    </lineage>
</organism>
<protein>
    <submittedName>
        <fullName evidence="1">Class I SAM-dependent methyltransferase</fullName>
    </submittedName>
</protein>
<dbReference type="GO" id="GO:0032259">
    <property type="term" value="P:methylation"/>
    <property type="evidence" value="ECO:0007669"/>
    <property type="project" value="UniProtKB-KW"/>
</dbReference>
<keyword evidence="1" id="KW-0808">Transferase</keyword>
<dbReference type="AlphaFoldDB" id="A0A3X8T689"/>
<name>A0A3X8T689_CAMJU</name>
<dbReference type="GO" id="GO:0008168">
    <property type="term" value="F:methyltransferase activity"/>
    <property type="evidence" value="ECO:0007669"/>
    <property type="project" value="UniProtKB-KW"/>
</dbReference>
<sequence length="288" mass="33374">MKCYICGSESNIQREGKVRDSLKINILECKDCGLVFLDKQETDDEYYKASGMRKDFKNSVEVLTLNQNLSLTDNERRIDFIKQNFSKDINLLDFGSGLGHFLILAKENHFLNICGVELEERVKSVYFDHNITLYENLDYIQNDSLDVVTLFHCIAHIHDPIMLLKKLSEKLKKNGKIIIETPNANDALLDIYKNKGFSNFTYQKCMLYHFNKYSLYQIARKSSLDIDFIKHIQRYPLSNTLYWLNNNLPAGQKYWGSIIDNKNLQNAYEATLASIGATDTLFAQFSKI</sequence>
<dbReference type="EMBL" id="PRCE01000027">
    <property type="protein sequence ID" value="RTJ98269.1"/>
    <property type="molecule type" value="Genomic_DNA"/>
</dbReference>